<organism evidence="1">
    <name type="scientific">Streptococcus infantis SK1302</name>
    <dbReference type="NCBI Taxonomy" id="871237"/>
    <lineage>
        <taxon>Bacteria</taxon>
        <taxon>Bacillati</taxon>
        <taxon>Bacillota</taxon>
        <taxon>Bacilli</taxon>
        <taxon>Lactobacillales</taxon>
        <taxon>Streptococcaceae</taxon>
        <taxon>Streptococcus</taxon>
    </lineage>
</organism>
<dbReference type="EMBL" id="AEDY01000120">
    <property type="protein sequence ID" value="EFO53494.1"/>
    <property type="molecule type" value="Genomic_DNA"/>
</dbReference>
<evidence type="ECO:0000313" key="1">
    <source>
        <dbReference type="EMBL" id="EFO53494.1"/>
    </source>
</evidence>
<sequence length="37" mass="4433">MIENFRKFGKIILKELSTNIILSKNKNVQFLSELFYI</sequence>
<protein>
    <submittedName>
        <fullName evidence="1">Uncharacterized protein</fullName>
    </submittedName>
</protein>
<comment type="caution">
    <text evidence="1">The sequence shown here is derived from an EMBL/GenBank/DDBJ whole genome shotgun (WGS) entry which is preliminary data.</text>
</comment>
<gene>
    <name evidence="1" type="ORF">SIN_1800</name>
</gene>
<proteinExistence type="predicted"/>
<accession>A0ABN0B2M1</accession>
<reference evidence="1" key="1">
    <citation type="submission" date="2010-09" db="EMBL/GenBank/DDBJ databases">
        <authorList>
            <person name="Daugherty S.C."/>
            <person name="Kilian M."/>
            <person name="Tettelin H."/>
        </authorList>
    </citation>
    <scope>NUCLEOTIDE SEQUENCE [LARGE SCALE GENOMIC DNA]</scope>
    <source>
        <strain evidence="1">SK1302</strain>
    </source>
</reference>
<name>A0ABN0B2M1_9STRE</name>